<feature type="compositionally biased region" description="Polar residues" evidence="2">
    <location>
        <begin position="308"/>
        <end position="325"/>
    </location>
</feature>
<dbReference type="GeneID" id="110343279"/>
<protein>
    <submittedName>
        <fullName evidence="4">Ankyrin repeat domain-containing protein 19</fullName>
    </submittedName>
</protein>
<accession>A0ABM2WD13</accession>
<dbReference type="Gene3D" id="1.25.40.20">
    <property type="entry name" value="Ankyrin repeat-containing domain"/>
    <property type="match status" value="2"/>
</dbReference>
<dbReference type="InterPro" id="IPR050657">
    <property type="entry name" value="Ankyrin_repeat_domain"/>
</dbReference>
<dbReference type="SMART" id="SM00248">
    <property type="entry name" value="ANK"/>
    <property type="match status" value="6"/>
</dbReference>
<feature type="compositionally biased region" description="Acidic residues" evidence="2">
    <location>
        <begin position="278"/>
        <end position="302"/>
    </location>
</feature>
<evidence type="ECO:0000256" key="1">
    <source>
        <dbReference type="PROSITE-ProRule" id="PRU00023"/>
    </source>
</evidence>
<proteinExistence type="predicted"/>
<sequence>MRSTSEEMDCQPYDPENSFHEAVCRGELIEALHLLASKKFNINHRDTGKRTALHFASFYGHVHLVNFLLLNGSEINALDKKKCTPLVKAVQSRKNEIVFVLLDERADPNIKDINGESAIHQAVYVDNLDILSNLLTFGGDIEDQTKDGFTPLLLALRERKLHIAEYLITHGANIHACDNYRRTTLMYAVKWDSKELVDLLLKKDVQHSARDKFRWSALMYAIVGKRQVKTAIVNHVNSVLSRKQNTFSDIIQQDIPENTLENSADDLPTASTEYEDIEAQEDLSEELELETIPDLKLEDEDASDKNEGYQNLESSRTPDHTSSIGNDAEINEMNQDKDVSGELKEEMPAAKQEEEKTFDNFEENQEFVCKI</sequence>
<dbReference type="PANTHER" id="PTHR24147">
    <property type="entry name" value="ANKYRIN REPEAT DOMAIN 36-RELATED"/>
    <property type="match status" value="1"/>
</dbReference>
<name>A0ABM2WD13_MESAU</name>
<dbReference type="InterPro" id="IPR036770">
    <property type="entry name" value="Ankyrin_rpt-contain_sf"/>
</dbReference>
<dbReference type="RefSeq" id="XP_040586253.1">
    <property type="nucleotide sequence ID" value="XM_040730319.1"/>
</dbReference>
<dbReference type="InterPro" id="IPR002110">
    <property type="entry name" value="Ankyrin_rpt"/>
</dbReference>
<dbReference type="PANTHER" id="PTHR24147:SF73">
    <property type="entry name" value="POTE ANKYRIN DOMAIN FAMILY, MEMBER G LIKE"/>
    <property type="match status" value="1"/>
</dbReference>
<keyword evidence="3" id="KW-1185">Reference proteome</keyword>
<keyword evidence="1" id="KW-0040">ANK repeat</keyword>
<feature type="repeat" description="ANK" evidence="1">
    <location>
        <begin position="147"/>
        <end position="179"/>
    </location>
</feature>
<evidence type="ECO:0000313" key="3">
    <source>
        <dbReference type="Proteomes" id="UP000886700"/>
    </source>
</evidence>
<dbReference type="PROSITE" id="PS50297">
    <property type="entry name" value="ANK_REP_REGION"/>
    <property type="match status" value="3"/>
</dbReference>
<feature type="repeat" description="ANK" evidence="1">
    <location>
        <begin position="48"/>
        <end position="80"/>
    </location>
</feature>
<dbReference type="Pfam" id="PF12796">
    <property type="entry name" value="Ank_2"/>
    <property type="match status" value="2"/>
</dbReference>
<organism evidence="3 4">
    <name type="scientific">Mesocricetus auratus</name>
    <name type="common">Golden hamster</name>
    <dbReference type="NCBI Taxonomy" id="10036"/>
    <lineage>
        <taxon>Eukaryota</taxon>
        <taxon>Metazoa</taxon>
        <taxon>Chordata</taxon>
        <taxon>Craniata</taxon>
        <taxon>Vertebrata</taxon>
        <taxon>Euteleostomi</taxon>
        <taxon>Mammalia</taxon>
        <taxon>Eutheria</taxon>
        <taxon>Euarchontoglires</taxon>
        <taxon>Glires</taxon>
        <taxon>Rodentia</taxon>
        <taxon>Myomorpha</taxon>
        <taxon>Muroidea</taxon>
        <taxon>Cricetidae</taxon>
        <taxon>Cricetinae</taxon>
        <taxon>Mesocricetus</taxon>
    </lineage>
</organism>
<dbReference type="PROSITE" id="PS50088">
    <property type="entry name" value="ANK_REPEAT"/>
    <property type="match status" value="3"/>
</dbReference>
<dbReference type="Proteomes" id="UP000886700">
    <property type="component" value="Unplaced"/>
</dbReference>
<feature type="compositionally biased region" description="Basic and acidic residues" evidence="2">
    <location>
        <begin position="334"/>
        <end position="356"/>
    </location>
</feature>
<gene>
    <name evidence="4" type="primary">LOC110343279</name>
</gene>
<dbReference type="SUPFAM" id="SSF48403">
    <property type="entry name" value="Ankyrin repeat"/>
    <property type="match status" value="1"/>
</dbReference>
<reference evidence="4" key="1">
    <citation type="submission" date="2025-08" db="UniProtKB">
        <authorList>
            <consortium name="RefSeq"/>
        </authorList>
    </citation>
    <scope>IDENTIFICATION</scope>
    <source>
        <tissue evidence="4">Liver</tissue>
    </source>
</reference>
<evidence type="ECO:0000256" key="2">
    <source>
        <dbReference type="SAM" id="MobiDB-lite"/>
    </source>
</evidence>
<evidence type="ECO:0000313" key="4">
    <source>
        <dbReference type="RefSeq" id="XP_040586253.1"/>
    </source>
</evidence>
<feature type="region of interest" description="Disordered" evidence="2">
    <location>
        <begin position="278"/>
        <end position="356"/>
    </location>
</feature>
<feature type="repeat" description="ANK" evidence="1">
    <location>
        <begin position="114"/>
        <end position="146"/>
    </location>
</feature>